<keyword evidence="10" id="KW-0966">Cell projection</keyword>
<dbReference type="AlphaFoldDB" id="A0A7M4DDI3"/>
<organism evidence="10 11">
    <name type="scientific">Occultella aeris</name>
    <dbReference type="NCBI Taxonomy" id="2761496"/>
    <lineage>
        <taxon>Bacteria</taxon>
        <taxon>Bacillati</taxon>
        <taxon>Actinomycetota</taxon>
        <taxon>Actinomycetes</taxon>
        <taxon>Micrococcales</taxon>
        <taxon>Ruaniaceae</taxon>
        <taxon>Occultella</taxon>
    </lineage>
</organism>
<accession>A0A7M4DDI3</accession>
<dbReference type="GO" id="GO:0005576">
    <property type="term" value="C:extracellular region"/>
    <property type="evidence" value="ECO:0007669"/>
    <property type="project" value="UniProtKB-SubCell"/>
</dbReference>
<dbReference type="InterPro" id="IPR053927">
    <property type="entry name" value="FlgK_helical"/>
</dbReference>
<dbReference type="GO" id="GO:0009424">
    <property type="term" value="C:bacterial-type flagellum hook"/>
    <property type="evidence" value="ECO:0007669"/>
    <property type="project" value="InterPro"/>
</dbReference>
<feature type="domain" description="Flagellar basal-body/hook protein C-terminal" evidence="8">
    <location>
        <begin position="426"/>
        <end position="464"/>
    </location>
</feature>
<evidence type="ECO:0000259" key="9">
    <source>
        <dbReference type="Pfam" id="PF22638"/>
    </source>
</evidence>
<dbReference type="EMBL" id="CACRYJ010000004">
    <property type="protein sequence ID" value="VZO34902.1"/>
    <property type="molecule type" value="Genomic_DNA"/>
</dbReference>
<keyword evidence="10" id="KW-0282">Flagellum</keyword>
<dbReference type="GO" id="GO:0044780">
    <property type="term" value="P:bacterial-type flagellum assembly"/>
    <property type="evidence" value="ECO:0007669"/>
    <property type="project" value="InterPro"/>
</dbReference>
<dbReference type="InterPro" id="IPR001444">
    <property type="entry name" value="Flag_bb_rod_N"/>
</dbReference>
<dbReference type="InterPro" id="IPR002371">
    <property type="entry name" value="FlgK"/>
</dbReference>
<evidence type="ECO:0000256" key="1">
    <source>
        <dbReference type="ARBA" id="ARBA00004365"/>
    </source>
</evidence>
<evidence type="ECO:0000256" key="2">
    <source>
        <dbReference type="ARBA" id="ARBA00004613"/>
    </source>
</evidence>
<dbReference type="NCBIfam" id="TIGR02492">
    <property type="entry name" value="flgK_ends"/>
    <property type="match status" value="1"/>
</dbReference>
<dbReference type="PANTHER" id="PTHR30033">
    <property type="entry name" value="FLAGELLAR HOOK-ASSOCIATED PROTEIN 1"/>
    <property type="match status" value="1"/>
</dbReference>
<keyword evidence="10" id="KW-0969">Cilium</keyword>
<evidence type="ECO:0000256" key="6">
    <source>
        <dbReference type="ARBA" id="ARBA00023143"/>
    </source>
</evidence>
<dbReference type="Proteomes" id="UP000419743">
    <property type="component" value="Unassembled WGS sequence"/>
</dbReference>
<evidence type="ECO:0000313" key="11">
    <source>
        <dbReference type="Proteomes" id="UP000419743"/>
    </source>
</evidence>
<evidence type="ECO:0000313" key="10">
    <source>
        <dbReference type="EMBL" id="VZO34902.1"/>
    </source>
</evidence>
<dbReference type="InterPro" id="IPR010930">
    <property type="entry name" value="Flg_bb/hook_C_dom"/>
</dbReference>
<evidence type="ECO:0000256" key="5">
    <source>
        <dbReference type="ARBA" id="ARBA00022525"/>
    </source>
</evidence>
<keyword evidence="5" id="KW-0964">Secreted</keyword>
<proteinExistence type="inferred from homology"/>
<evidence type="ECO:0000256" key="4">
    <source>
        <dbReference type="ARBA" id="ARBA00016244"/>
    </source>
</evidence>
<comment type="similarity">
    <text evidence="3">Belongs to the flagella basal body rod proteins family.</text>
</comment>
<protein>
    <recommendedName>
        <fullName evidence="4">Flagellar hook-associated protein 1</fullName>
    </recommendedName>
</protein>
<name>A0A7M4DDI3_9MICO</name>
<keyword evidence="11" id="KW-1185">Reference proteome</keyword>
<dbReference type="Pfam" id="PF00460">
    <property type="entry name" value="Flg_bb_rod"/>
    <property type="match status" value="1"/>
</dbReference>
<evidence type="ECO:0000259" key="7">
    <source>
        <dbReference type="Pfam" id="PF00460"/>
    </source>
</evidence>
<feature type="domain" description="Flagellar basal body rod protein N-terminal" evidence="7">
    <location>
        <begin position="7"/>
        <end position="37"/>
    </location>
</feature>
<dbReference type="Pfam" id="PF22638">
    <property type="entry name" value="FlgK_D1"/>
    <property type="match status" value="1"/>
</dbReference>
<sequence length="471" mass="47328">MSTFAGLNTAYLGVTAQRRALDVVAQNVANLNTVGYTRQRVELSGIGSPAVLGLFAGSPEPGRGVRVDGVTRLGDAYLDARVRGTASTHGFSAVRAAALATLEESLREPGENGLAAKLDDFWASWSDLANRPGERAPEAVVLETAAAVAVTVNQGYAEVDAQWGRARAQADALVGELNTAAAQVADLNARIRSTAAAGGSVNELVDQRSNLTSTIAALAGGEVRQREDGTVDVLVGGNPLVSGTTHNPVQVAGASRLAEASSDPVRVEWAHRPGAPAGLGGGELAGTISLLAPADGNGTGGVLAEAAASYNAFATDLAAKVNAVHAAGLTVDGVAAGDFFGLAAGVPAAAGLRVVATALATGAPGAGGQDGSVADAIAQIGSGPQAPDELWATFVSETGVRARGDAQSAALAALAAGSALDQQLGTAGVDLDEETMNMMTFQRAYEGSARVMTAIDEMLDTLINRTGIVGR</sequence>
<evidence type="ECO:0000256" key="3">
    <source>
        <dbReference type="ARBA" id="ARBA00009677"/>
    </source>
</evidence>
<evidence type="ECO:0000259" key="8">
    <source>
        <dbReference type="Pfam" id="PF06429"/>
    </source>
</evidence>
<dbReference type="Pfam" id="PF06429">
    <property type="entry name" value="Flg_bbr_C"/>
    <property type="match status" value="1"/>
</dbReference>
<reference evidence="10 11" key="1">
    <citation type="submission" date="2019-11" db="EMBL/GenBank/DDBJ databases">
        <authorList>
            <person name="Criscuolo A."/>
        </authorList>
    </citation>
    <scope>NUCLEOTIDE SEQUENCE [LARGE SCALE GENOMIC DNA]</scope>
    <source>
        <strain evidence="10">CIP111667</strain>
    </source>
</reference>
<dbReference type="RefSeq" id="WP_156738758.1">
    <property type="nucleotide sequence ID" value="NZ_CACRYJ010000004.1"/>
</dbReference>
<gene>
    <name evidence="10" type="primary">flgK</name>
    <name evidence="10" type="ORF">HALOF300_00172</name>
</gene>
<comment type="caution">
    <text evidence="10">The sequence shown here is derived from an EMBL/GenBank/DDBJ whole genome shotgun (WGS) entry which is preliminary data.</text>
</comment>
<dbReference type="GO" id="GO:0005198">
    <property type="term" value="F:structural molecule activity"/>
    <property type="evidence" value="ECO:0007669"/>
    <property type="project" value="InterPro"/>
</dbReference>
<dbReference type="PANTHER" id="PTHR30033:SF1">
    <property type="entry name" value="FLAGELLAR HOOK-ASSOCIATED PROTEIN 1"/>
    <property type="match status" value="1"/>
</dbReference>
<keyword evidence="6" id="KW-0975">Bacterial flagellum</keyword>
<comment type="subcellular location">
    <subcellularLocation>
        <location evidence="1">Bacterial flagellum</location>
    </subcellularLocation>
    <subcellularLocation>
        <location evidence="2">Secreted</location>
    </subcellularLocation>
</comment>
<feature type="domain" description="Flagellar hook-associated protein FlgK helical" evidence="9">
    <location>
        <begin position="100"/>
        <end position="340"/>
    </location>
</feature>
<dbReference type="SUPFAM" id="SSF64518">
    <property type="entry name" value="Phase 1 flagellin"/>
    <property type="match status" value="1"/>
</dbReference>